<accession>A0A317WLN2</accession>
<evidence type="ECO:0000313" key="1">
    <source>
        <dbReference type="EMBL" id="PWY85928.1"/>
    </source>
</evidence>
<dbReference type="STRING" id="1448321.A0A317WLN2"/>
<dbReference type="VEuPathDB" id="FungiDB:BO70DRAFT_395061"/>
<protein>
    <submittedName>
        <fullName evidence="1">Uncharacterized protein</fullName>
    </submittedName>
</protein>
<keyword evidence="2" id="KW-1185">Reference proteome</keyword>
<dbReference type="OrthoDB" id="2922289at2759"/>
<dbReference type="AlphaFoldDB" id="A0A317WLN2"/>
<proteinExistence type="predicted"/>
<gene>
    <name evidence="1" type="ORF">BO70DRAFT_395061</name>
</gene>
<dbReference type="RefSeq" id="XP_025400480.1">
    <property type="nucleotide sequence ID" value="XM_025546505.1"/>
</dbReference>
<dbReference type="Proteomes" id="UP000247233">
    <property type="component" value="Unassembled WGS sequence"/>
</dbReference>
<dbReference type="EMBL" id="MSFL01000008">
    <property type="protein sequence ID" value="PWY85928.1"/>
    <property type="molecule type" value="Genomic_DNA"/>
</dbReference>
<name>A0A317WLN2_9EURO</name>
<sequence length="152" mass="16838">MSDTPNPVGRFLCKKHCSYFPFGSSGGPIGLCLEVQERLYSFLVECCMQLLCEYAREDIPKTDLPIQPEPPALSPSESAMNLFSVMTAEAPYRVPASLDLSRLLGASWQPNVPPQRITSGVSTRRSRILCRRAETPAILFRLGDSRPGHVLE</sequence>
<dbReference type="GeneID" id="37068742"/>
<evidence type="ECO:0000313" key="2">
    <source>
        <dbReference type="Proteomes" id="UP000247233"/>
    </source>
</evidence>
<reference evidence="1 2" key="1">
    <citation type="submission" date="2016-12" db="EMBL/GenBank/DDBJ databases">
        <title>The genomes of Aspergillus section Nigri reveals drivers in fungal speciation.</title>
        <authorList>
            <consortium name="DOE Joint Genome Institute"/>
            <person name="Vesth T.C."/>
            <person name="Nybo J."/>
            <person name="Theobald S."/>
            <person name="Brandl J."/>
            <person name="Frisvad J.C."/>
            <person name="Nielsen K.F."/>
            <person name="Lyhne E.K."/>
            <person name="Kogle M.E."/>
            <person name="Kuo A."/>
            <person name="Riley R."/>
            <person name="Clum A."/>
            <person name="Nolan M."/>
            <person name="Lipzen A."/>
            <person name="Salamov A."/>
            <person name="Henrissat B."/>
            <person name="Wiebenga A."/>
            <person name="De Vries R.P."/>
            <person name="Grigoriev I.V."/>
            <person name="Mortensen U.H."/>
            <person name="Andersen M.R."/>
            <person name="Baker S.E."/>
        </authorList>
    </citation>
    <scope>NUCLEOTIDE SEQUENCE [LARGE SCALE GENOMIC DNA]</scope>
    <source>
        <strain evidence="1 2">CBS 117.55</strain>
    </source>
</reference>
<comment type="caution">
    <text evidence="1">The sequence shown here is derived from an EMBL/GenBank/DDBJ whole genome shotgun (WGS) entry which is preliminary data.</text>
</comment>
<organism evidence="1 2">
    <name type="scientific">Aspergillus heteromorphus CBS 117.55</name>
    <dbReference type="NCBI Taxonomy" id="1448321"/>
    <lineage>
        <taxon>Eukaryota</taxon>
        <taxon>Fungi</taxon>
        <taxon>Dikarya</taxon>
        <taxon>Ascomycota</taxon>
        <taxon>Pezizomycotina</taxon>
        <taxon>Eurotiomycetes</taxon>
        <taxon>Eurotiomycetidae</taxon>
        <taxon>Eurotiales</taxon>
        <taxon>Aspergillaceae</taxon>
        <taxon>Aspergillus</taxon>
        <taxon>Aspergillus subgen. Circumdati</taxon>
    </lineage>
</organism>